<proteinExistence type="predicted"/>
<dbReference type="InterPro" id="IPR040198">
    <property type="entry name" value="Fido_containing"/>
</dbReference>
<dbReference type="Pfam" id="PF02661">
    <property type="entry name" value="Fic"/>
    <property type="match status" value="1"/>
</dbReference>
<evidence type="ECO:0000313" key="3">
    <source>
        <dbReference type="Proteomes" id="UP001519654"/>
    </source>
</evidence>
<dbReference type="PROSITE" id="PS51459">
    <property type="entry name" value="FIDO"/>
    <property type="match status" value="1"/>
</dbReference>
<dbReference type="SUPFAM" id="SSF140931">
    <property type="entry name" value="Fic-like"/>
    <property type="match status" value="1"/>
</dbReference>
<dbReference type="PANTHER" id="PTHR13504:SF38">
    <property type="entry name" value="FIDO DOMAIN-CONTAINING PROTEIN"/>
    <property type="match status" value="1"/>
</dbReference>
<dbReference type="InterPro" id="IPR036597">
    <property type="entry name" value="Fido-like_dom_sf"/>
</dbReference>
<dbReference type="PANTHER" id="PTHR13504">
    <property type="entry name" value="FIDO DOMAIN-CONTAINING PROTEIN DDB_G0283145"/>
    <property type="match status" value="1"/>
</dbReference>
<reference evidence="2 3" key="1">
    <citation type="submission" date="2021-06" db="EMBL/GenBank/DDBJ databases">
        <title>Actinoplanes lichenicola sp. nov., and Actinoplanes ovalisporus sp. nov., isolated from lichen in Thailand.</title>
        <authorList>
            <person name="Saeng-In P."/>
            <person name="Kanchanasin P."/>
            <person name="Yuki M."/>
            <person name="Kudo T."/>
            <person name="Ohkuma M."/>
            <person name="Phongsopitanun W."/>
            <person name="Tanasupawat S."/>
        </authorList>
    </citation>
    <scope>NUCLEOTIDE SEQUENCE [LARGE SCALE GENOMIC DNA]</scope>
    <source>
        <strain evidence="2 3">NBRC 110975</strain>
    </source>
</reference>
<gene>
    <name evidence="2" type="ORF">KOI35_25505</name>
</gene>
<dbReference type="InterPro" id="IPR003812">
    <property type="entry name" value="Fido"/>
</dbReference>
<name>A0ABS5YVX4_9ACTN</name>
<dbReference type="Proteomes" id="UP001519654">
    <property type="component" value="Unassembled WGS sequence"/>
</dbReference>
<accession>A0ABS5YVX4</accession>
<protein>
    <submittedName>
        <fullName evidence="2">Fic family protein</fullName>
    </submittedName>
</protein>
<dbReference type="Gene3D" id="1.10.3290.10">
    <property type="entry name" value="Fido-like domain"/>
    <property type="match status" value="1"/>
</dbReference>
<evidence type="ECO:0000259" key="1">
    <source>
        <dbReference type="PROSITE" id="PS51459"/>
    </source>
</evidence>
<dbReference type="EMBL" id="JAHKKG010000007">
    <property type="protein sequence ID" value="MBU2666873.1"/>
    <property type="molecule type" value="Genomic_DNA"/>
</dbReference>
<dbReference type="RefSeq" id="WP_215790793.1">
    <property type="nucleotide sequence ID" value="NZ_JAHKKG010000007.1"/>
</dbReference>
<sequence>MLYAMPELEAEDHRVLNELGSMRAELRAQLRSKPRWEGQLRRSLFAAAIQGSNTIENITISSADARALVEHAPMSAEAGEETQQAVIGYRDAMTYVQQAPLMEFFEYSETLLSALHFMITKYQSAKWPGRYRADGIYVSSGDPLEPAYTGPDPDHVPGLMRELVDWLRDGDLDAPAYARAAMAHLNVVSIHPWRDGNGRTARALHTLVLTRDGELAPEFSSIEEWLGEQTNTVRYYEALRAVQQGAFHPERDAHSWLKFVFAAHHRQAQRVKRRYDWTVRLWEELARLAEEHGFPERTVAALYGAAVGEVRRTTYQQDEGLSRDQAIRDIQALSRAGLLAPRGNATTRVYVLDGAATEIARAAAASVRSPGRDPYAISG</sequence>
<organism evidence="2 3">
    <name type="scientific">Paractinoplanes bogorensis</name>
    <dbReference type="NCBI Taxonomy" id="1610840"/>
    <lineage>
        <taxon>Bacteria</taxon>
        <taxon>Bacillati</taxon>
        <taxon>Actinomycetota</taxon>
        <taxon>Actinomycetes</taxon>
        <taxon>Micromonosporales</taxon>
        <taxon>Micromonosporaceae</taxon>
        <taxon>Paractinoplanes</taxon>
    </lineage>
</organism>
<evidence type="ECO:0000313" key="2">
    <source>
        <dbReference type="EMBL" id="MBU2666873.1"/>
    </source>
</evidence>
<comment type="caution">
    <text evidence="2">The sequence shown here is derived from an EMBL/GenBank/DDBJ whole genome shotgun (WGS) entry which is preliminary data.</text>
</comment>
<keyword evidence="3" id="KW-1185">Reference proteome</keyword>
<feature type="domain" description="Fido" evidence="1">
    <location>
        <begin position="107"/>
        <end position="262"/>
    </location>
</feature>